<dbReference type="Proteomes" id="UP000266861">
    <property type="component" value="Unassembled WGS sequence"/>
</dbReference>
<organism evidence="3 4">
    <name type="scientific">Diversispora epigaea</name>
    <dbReference type="NCBI Taxonomy" id="1348612"/>
    <lineage>
        <taxon>Eukaryota</taxon>
        <taxon>Fungi</taxon>
        <taxon>Fungi incertae sedis</taxon>
        <taxon>Mucoromycota</taxon>
        <taxon>Glomeromycotina</taxon>
        <taxon>Glomeromycetes</taxon>
        <taxon>Diversisporales</taxon>
        <taxon>Diversisporaceae</taxon>
        <taxon>Diversispora</taxon>
    </lineage>
</organism>
<evidence type="ECO:0000256" key="1">
    <source>
        <dbReference type="SAM" id="MobiDB-lite"/>
    </source>
</evidence>
<dbReference type="AlphaFoldDB" id="A0A397IL54"/>
<name>A0A397IL54_9GLOM</name>
<dbReference type="EMBL" id="PQFF01000182">
    <property type="protein sequence ID" value="RHZ76737.1"/>
    <property type="molecule type" value="Genomic_DNA"/>
</dbReference>
<feature type="compositionally biased region" description="Polar residues" evidence="1">
    <location>
        <begin position="1"/>
        <end position="13"/>
    </location>
</feature>
<sequence length="75" mass="8659">MKPTINASENIPTAQIEESGSEGEEEGEYEGEYEDEGEGEDEEDDEGEYVDEEVLYFRAVVVRKYIRVNYVRRST</sequence>
<proteinExistence type="predicted"/>
<protein>
    <submittedName>
        <fullName evidence="3">Uncharacterized protein</fullName>
    </submittedName>
</protein>
<feature type="compositionally biased region" description="Acidic residues" evidence="1">
    <location>
        <begin position="19"/>
        <end position="49"/>
    </location>
</feature>
<evidence type="ECO:0000313" key="3">
    <source>
        <dbReference type="EMBL" id="RHZ76739.1"/>
    </source>
</evidence>
<evidence type="ECO:0000313" key="2">
    <source>
        <dbReference type="EMBL" id="RHZ76737.1"/>
    </source>
</evidence>
<evidence type="ECO:0000313" key="4">
    <source>
        <dbReference type="Proteomes" id="UP000266861"/>
    </source>
</evidence>
<gene>
    <name evidence="2" type="ORF">Glove_194g181</name>
    <name evidence="3" type="ORF">Glove_194g182</name>
</gene>
<accession>A0A397IL54</accession>
<keyword evidence="4" id="KW-1185">Reference proteome</keyword>
<comment type="caution">
    <text evidence="3">The sequence shown here is derived from an EMBL/GenBank/DDBJ whole genome shotgun (WGS) entry which is preliminary data.</text>
</comment>
<reference evidence="3 4" key="1">
    <citation type="submission" date="2018-08" db="EMBL/GenBank/DDBJ databases">
        <title>Genome and evolution of the arbuscular mycorrhizal fungus Diversispora epigaea (formerly Glomus versiforme) and its bacterial endosymbionts.</title>
        <authorList>
            <person name="Sun X."/>
            <person name="Fei Z."/>
            <person name="Harrison M."/>
        </authorList>
    </citation>
    <scope>NUCLEOTIDE SEQUENCE [LARGE SCALE GENOMIC DNA]</scope>
    <source>
        <strain evidence="3 4">IT104</strain>
    </source>
</reference>
<dbReference type="EMBL" id="PQFF01000182">
    <property type="protein sequence ID" value="RHZ76739.1"/>
    <property type="molecule type" value="Genomic_DNA"/>
</dbReference>
<feature type="region of interest" description="Disordered" evidence="1">
    <location>
        <begin position="1"/>
        <end position="49"/>
    </location>
</feature>